<name>M7NXZ3_9BACT</name>
<gene>
    <name evidence="2" type="ORF">ADICEAN_01627</name>
</gene>
<dbReference type="AlphaFoldDB" id="M7NXZ3"/>
<protein>
    <submittedName>
        <fullName evidence="2">Putative iron-regulated membrane protein</fullName>
    </submittedName>
</protein>
<keyword evidence="3" id="KW-1185">Reference proteome</keyword>
<feature type="transmembrane region" description="Helical" evidence="1">
    <location>
        <begin position="21"/>
        <end position="42"/>
    </location>
</feature>
<sequence>MSRETEHLARHTRFYRRLHKWVAVPLLLFMLLVASTGLLLGWKKQLELLPPTQSTKERGGAWISLDSLQALAIRFAQDSLQLSSTIDRIDIRPRKGIAKVRFAEHFTELQLDGYSGAILSVEPRNSDLLEMIHDGSILDWLLGLQHDQLKLLYTSLLSVGLLLLTISGFWLWYNPRQIRRYKAPGRHTPKRGQPAA</sequence>
<evidence type="ECO:0000256" key="1">
    <source>
        <dbReference type="SAM" id="Phobius"/>
    </source>
</evidence>
<keyword evidence="1" id="KW-0812">Transmembrane</keyword>
<dbReference type="PATRIC" id="fig|1279009.4.peg.1650"/>
<dbReference type="eggNOG" id="COG3182">
    <property type="taxonomic scope" value="Bacteria"/>
</dbReference>
<dbReference type="EMBL" id="AODQ01000031">
    <property type="protein sequence ID" value="EMR03234.1"/>
    <property type="molecule type" value="Genomic_DNA"/>
</dbReference>
<feature type="transmembrane region" description="Helical" evidence="1">
    <location>
        <begin position="151"/>
        <end position="173"/>
    </location>
</feature>
<dbReference type="InterPro" id="IPR005625">
    <property type="entry name" value="PepSY-ass_TM"/>
</dbReference>
<dbReference type="STRING" id="1279009.ADICEAN_01627"/>
<keyword evidence="1" id="KW-1133">Transmembrane helix</keyword>
<evidence type="ECO:0000313" key="2">
    <source>
        <dbReference type="EMBL" id="EMR03234.1"/>
    </source>
</evidence>
<dbReference type="RefSeq" id="WP_009195024.1">
    <property type="nucleotide sequence ID" value="NZ_AODQ01000031.1"/>
</dbReference>
<dbReference type="PANTHER" id="PTHR34219:SF8">
    <property type="entry name" value="PEPSY DOMAIN-CONTAINING PROTEIN"/>
    <property type="match status" value="1"/>
</dbReference>
<accession>M7NXZ3</accession>
<dbReference type="Proteomes" id="UP000011910">
    <property type="component" value="Unassembled WGS sequence"/>
</dbReference>
<proteinExistence type="predicted"/>
<evidence type="ECO:0000313" key="3">
    <source>
        <dbReference type="Proteomes" id="UP000011910"/>
    </source>
</evidence>
<organism evidence="2 3">
    <name type="scientific">Cesiribacter andamanensis AMV16</name>
    <dbReference type="NCBI Taxonomy" id="1279009"/>
    <lineage>
        <taxon>Bacteria</taxon>
        <taxon>Pseudomonadati</taxon>
        <taxon>Bacteroidota</taxon>
        <taxon>Cytophagia</taxon>
        <taxon>Cytophagales</taxon>
        <taxon>Cesiribacteraceae</taxon>
        <taxon>Cesiribacter</taxon>
    </lineage>
</organism>
<keyword evidence="1" id="KW-0472">Membrane</keyword>
<dbReference type="OrthoDB" id="271465at2"/>
<dbReference type="Pfam" id="PF03929">
    <property type="entry name" value="PepSY_TM"/>
    <property type="match status" value="1"/>
</dbReference>
<reference evidence="2 3" key="1">
    <citation type="journal article" date="2013" name="Genome Announc.">
        <title>Draft Genome Sequence of Cesiribacter andamanensis Strain AMV16T, Isolated from a Soil Sample from a Mud Volcano in the Andaman Islands, India.</title>
        <authorList>
            <person name="Shivaji S."/>
            <person name="Ara S."/>
            <person name="Begum Z."/>
            <person name="Srinivas T.N."/>
            <person name="Singh A."/>
            <person name="Kumar Pinnaka A."/>
        </authorList>
    </citation>
    <scope>NUCLEOTIDE SEQUENCE [LARGE SCALE GENOMIC DNA]</scope>
    <source>
        <strain evidence="2 3">AMV16</strain>
    </source>
</reference>
<comment type="caution">
    <text evidence="2">The sequence shown here is derived from an EMBL/GenBank/DDBJ whole genome shotgun (WGS) entry which is preliminary data.</text>
</comment>
<dbReference type="PANTHER" id="PTHR34219">
    <property type="entry name" value="IRON-REGULATED INNER MEMBRANE PROTEIN-RELATED"/>
    <property type="match status" value="1"/>
</dbReference>